<dbReference type="Pfam" id="PF07883">
    <property type="entry name" value="Cupin_2"/>
    <property type="match status" value="1"/>
</dbReference>
<dbReference type="RefSeq" id="WP_158636348.1">
    <property type="nucleotide sequence ID" value="NZ_VLKP01000012.1"/>
</dbReference>
<evidence type="ECO:0000256" key="1">
    <source>
        <dbReference type="ARBA" id="ARBA00022723"/>
    </source>
</evidence>
<dbReference type="InterPro" id="IPR011051">
    <property type="entry name" value="RmlC_Cupin_sf"/>
</dbReference>
<feature type="domain" description="Cupin type-2" evidence="2">
    <location>
        <begin position="70"/>
        <end position="137"/>
    </location>
</feature>
<dbReference type="Proteomes" id="UP000316471">
    <property type="component" value="Unassembled WGS sequence"/>
</dbReference>
<dbReference type="PANTHER" id="PTHR35848:SF6">
    <property type="entry name" value="CUPIN TYPE-2 DOMAIN-CONTAINING PROTEIN"/>
    <property type="match status" value="1"/>
</dbReference>
<keyword evidence="4" id="KW-1185">Reference proteome</keyword>
<dbReference type="InterPro" id="IPR051610">
    <property type="entry name" value="GPI/OXD"/>
</dbReference>
<dbReference type="AlphaFoldDB" id="A0A562LI85"/>
<name>A0A562LI85_9GAMM</name>
<comment type="caution">
    <text evidence="3">The sequence shown here is derived from an EMBL/GenBank/DDBJ whole genome shotgun (WGS) entry which is preliminary data.</text>
</comment>
<sequence>MKALALLFAVIPMAAYGHEPKPQGDALPNPQSDYVVRLEQMTAIEAGKGEKIHLLRGSEHGFKGLSFILTETAPGGGPPLHTHESEEAHVLTSGTMSYVIGGQTFVVSAPYILRVPANTPHTFINAGKTPLALTAVFDSANYTFKPIAANPLQQKPDASP</sequence>
<protein>
    <submittedName>
        <fullName evidence="3">Mannose-6-phosphate isomerase-like protein (Cupin superfamily)</fullName>
    </submittedName>
</protein>
<dbReference type="Gene3D" id="2.60.120.10">
    <property type="entry name" value="Jelly Rolls"/>
    <property type="match status" value="1"/>
</dbReference>
<keyword evidence="1" id="KW-0479">Metal-binding</keyword>
<dbReference type="PANTHER" id="PTHR35848">
    <property type="entry name" value="OXALATE-BINDING PROTEIN"/>
    <property type="match status" value="1"/>
</dbReference>
<dbReference type="SUPFAM" id="SSF51182">
    <property type="entry name" value="RmlC-like cupins"/>
    <property type="match status" value="1"/>
</dbReference>
<proteinExistence type="predicted"/>
<evidence type="ECO:0000313" key="3">
    <source>
        <dbReference type="EMBL" id="TWI07301.1"/>
    </source>
</evidence>
<dbReference type="OrthoDB" id="9806121at2"/>
<dbReference type="GO" id="GO:0016853">
    <property type="term" value="F:isomerase activity"/>
    <property type="evidence" value="ECO:0007669"/>
    <property type="project" value="UniProtKB-KW"/>
</dbReference>
<dbReference type="InterPro" id="IPR013096">
    <property type="entry name" value="Cupin_2"/>
</dbReference>
<dbReference type="GO" id="GO:0046872">
    <property type="term" value="F:metal ion binding"/>
    <property type="evidence" value="ECO:0007669"/>
    <property type="project" value="UniProtKB-KW"/>
</dbReference>
<evidence type="ECO:0000259" key="2">
    <source>
        <dbReference type="Pfam" id="PF07883"/>
    </source>
</evidence>
<dbReference type="InterPro" id="IPR014710">
    <property type="entry name" value="RmlC-like_jellyroll"/>
</dbReference>
<reference evidence="3 4" key="1">
    <citation type="journal article" date="2015" name="Stand. Genomic Sci.">
        <title>Genomic Encyclopedia of Bacterial and Archaeal Type Strains, Phase III: the genomes of soil and plant-associated and newly described type strains.</title>
        <authorList>
            <person name="Whitman W.B."/>
            <person name="Woyke T."/>
            <person name="Klenk H.P."/>
            <person name="Zhou Y."/>
            <person name="Lilburn T.G."/>
            <person name="Beck B.J."/>
            <person name="De Vos P."/>
            <person name="Vandamme P."/>
            <person name="Eisen J.A."/>
            <person name="Garrity G."/>
            <person name="Hugenholtz P."/>
            <person name="Kyrpides N.C."/>
        </authorList>
    </citation>
    <scope>NUCLEOTIDE SEQUENCE [LARGE SCALE GENOMIC DNA]</scope>
    <source>
        <strain evidence="3 4">CGMCC 1.10136</strain>
    </source>
</reference>
<gene>
    <name evidence="3" type="ORF">IP93_02653</name>
</gene>
<evidence type="ECO:0000313" key="4">
    <source>
        <dbReference type="Proteomes" id="UP000316471"/>
    </source>
</evidence>
<organism evidence="3 4">
    <name type="scientific">Aerolutibacter ruishenii</name>
    <dbReference type="NCBI Taxonomy" id="686800"/>
    <lineage>
        <taxon>Bacteria</taxon>
        <taxon>Pseudomonadati</taxon>
        <taxon>Pseudomonadota</taxon>
        <taxon>Gammaproteobacteria</taxon>
        <taxon>Lysobacterales</taxon>
        <taxon>Lysobacteraceae</taxon>
        <taxon>Aerolutibacter</taxon>
    </lineage>
</organism>
<dbReference type="EMBL" id="VLKP01000012">
    <property type="protein sequence ID" value="TWI07301.1"/>
    <property type="molecule type" value="Genomic_DNA"/>
</dbReference>
<keyword evidence="3" id="KW-0413">Isomerase</keyword>
<accession>A0A562LI85</accession>